<reference evidence="9 10" key="1">
    <citation type="journal article" date="2011" name="PLoS Genet.">
        <title>Azospirillum genomes reveal transition of bacteria from aquatic to terrestrial environments.</title>
        <authorList>
            <person name="Wisniewski-Dye F."/>
            <person name="Borziak K."/>
            <person name="Khalsa-Moyers G."/>
            <person name="Alexandre G."/>
            <person name="Sukharnikov L.O."/>
            <person name="Wuichet K."/>
            <person name="Hurst G.B."/>
            <person name="McDonald W.H."/>
            <person name="Robertson J.S."/>
            <person name="Barbe V."/>
            <person name="Calteau A."/>
            <person name="Rouy Z."/>
            <person name="Mangenot S."/>
            <person name="Prigent-Combaret C."/>
            <person name="Normand P."/>
            <person name="Boyer M."/>
            <person name="Siguier P."/>
            <person name="Dessaux Y."/>
            <person name="Elmerich C."/>
            <person name="Condemine G."/>
            <person name="Krishnen G."/>
            <person name="Kennedy I."/>
            <person name="Paterson A.H."/>
            <person name="Gonzalez V."/>
            <person name="Mavingui P."/>
            <person name="Zhulin I.B."/>
        </authorList>
    </citation>
    <scope>NUCLEOTIDE SEQUENCE [LARGE SCALE GENOMIC DNA]</scope>
    <source>
        <strain evidence="9 10">Sp245</strain>
    </source>
</reference>
<comment type="similarity">
    <text evidence="2 8">Belongs to the pantothenate synthetase family.</text>
</comment>
<organism evidence="9 10">
    <name type="scientific">Azospirillum baldaniorum</name>
    <dbReference type="NCBI Taxonomy" id="1064539"/>
    <lineage>
        <taxon>Bacteria</taxon>
        <taxon>Pseudomonadati</taxon>
        <taxon>Pseudomonadota</taxon>
        <taxon>Alphaproteobacteria</taxon>
        <taxon>Rhodospirillales</taxon>
        <taxon>Azospirillaceae</taxon>
        <taxon>Azospirillum</taxon>
    </lineage>
</organism>
<keyword evidence="10" id="KW-1185">Reference proteome</keyword>
<sequence>MTSLAAARLPESEQPLPVVRSVDDLRAQVAAWHRDGKTVALVPTMGALHDGHLALVRRARELADQVVASVFVNPTQFAPHEDFDRYPRDEAGDSRKLASAGCHLLYAPTVRAMYPEGFATAISVGGPAEGLCGTFRPQMFGGVALVVTKLFLQAQPDVAVFGEKDYQQLMVIRRFARDLDIPVRVEGLPTVREADGLAMSSRNAYLSADERARAPELNRALLDAASALAGGAEAATVLEAVRARITAAGFGSIDYVELRDADTLVPVTRAERPARLLAAAWMGKARLIDNVPVLPA</sequence>
<evidence type="ECO:0000256" key="7">
    <source>
        <dbReference type="ARBA" id="ARBA00048258"/>
    </source>
</evidence>
<comment type="subcellular location">
    <subcellularLocation>
        <location evidence="8">Cytoplasm</location>
    </subcellularLocation>
</comment>
<feature type="binding site" evidence="8">
    <location>
        <begin position="45"/>
        <end position="52"/>
    </location>
    <ligand>
        <name>ATP</name>
        <dbReference type="ChEBI" id="CHEBI:30616"/>
    </ligand>
</feature>
<feature type="binding site" evidence="8">
    <location>
        <begin position="199"/>
        <end position="202"/>
    </location>
    <ligand>
        <name>ATP</name>
        <dbReference type="ChEBI" id="CHEBI:30616"/>
    </ligand>
</feature>
<dbReference type="KEGG" id="abs:AZOBR_140166"/>
<dbReference type="InterPro" id="IPR042176">
    <property type="entry name" value="Pantoate_ligase_C"/>
</dbReference>
<keyword evidence="5 8" id="KW-0547">Nucleotide-binding</keyword>
<protein>
    <recommendedName>
        <fullName evidence="8">Pantothenate synthetase</fullName>
        <shortName evidence="8">PS</shortName>
        <ecNumber evidence="8">6.3.2.1</ecNumber>
    </recommendedName>
    <alternativeName>
        <fullName evidence="8">Pantoate--beta-alanine ligase</fullName>
    </alternativeName>
    <alternativeName>
        <fullName evidence="8">Pantoate-activating enzyme</fullName>
    </alternativeName>
</protein>
<evidence type="ECO:0000256" key="1">
    <source>
        <dbReference type="ARBA" id="ARBA00004990"/>
    </source>
</evidence>
<evidence type="ECO:0000313" key="9">
    <source>
        <dbReference type="EMBL" id="CCC98436.1"/>
    </source>
</evidence>
<comment type="catalytic activity">
    <reaction evidence="7 8">
        <text>(R)-pantoate + beta-alanine + ATP = (R)-pantothenate + AMP + diphosphate + H(+)</text>
        <dbReference type="Rhea" id="RHEA:10912"/>
        <dbReference type="ChEBI" id="CHEBI:15378"/>
        <dbReference type="ChEBI" id="CHEBI:15980"/>
        <dbReference type="ChEBI" id="CHEBI:29032"/>
        <dbReference type="ChEBI" id="CHEBI:30616"/>
        <dbReference type="ChEBI" id="CHEBI:33019"/>
        <dbReference type="ChEBI" id="CHEBI:57966"/>
        <dbReference type="ChEBI" id="CHEBI:456215"/>
        <dbReference type="EC" id="6.3.2.1"/>
    </reaction>
</comment>
<evidence type="ECO:0000256" key="3">
    <source>
        <dbReference type="ARBA" id="ARBA00022598"/>
    </source>
</evidence>
<dbReference type="FunFam" id="3.30.1300.10:FF:000001">
    <property type="entry name" value="Pantothenate synthetase"/>
    <property type="match status" value="1"/>
</dbReference>
<dbReference type="SUPFAM" id="SSF52374">
    <property type="entry name" value="Nucleotidylyl transferase"/>
    <property type="match status" value="1"/>
</dbReference>
<evidence type="ECO:0000256" key="2">
    <source>
        <dbReference type="ARBA" id="ARBA00009256"/>
    </source>
</evidence>
<feature type="binding site" evidence="8">
    <location>
        <position position="191"/>
    </location>
    <ligand>
        <name>ATP</name>
        <dbReference type="ChEBI" id="CHEBI:30616"/>
    </ligand>
</feature>
<keyword evidence="4 8" id="KW-0566">Pantothenate biosynthesis</keyword>
<comment type="subunit">
    <text evidence="8">Homodimer.</text>
</comment>
<gene>
    <name evidence="8 9" type="primary">panC</name>
    <name evidence="9" type="ORF">AZOBR_140166</name>
</gene>
<feature type="binding site" evidence="8">
    <location>
        <position position="76"/>
    </location>
    <ligand>
        <name>beta-alanine</name>
        <dbReference type="ChEBI" id="CHEBI:57966"/>
    </ligand>
</feature>
<evidence type="ECO:0000256" key="6">
    <source>
        <dbReference type="ARBA" id="ARBA00022840"/>
    </source>
</evidence>
<dbReference type="AlphaFoldDB" id="A0A9P1NM75"/>
<dbReference type="PANTHER" id="PTHR21299">
    <property type="entry name" value="CYTIDYLATE KINASE/PANTOATE-BETA-ALANINE LIGASE"/>
    <property type="match status" value="1"/>
</dbReference>
<comment type="miscellaneous">
    <text evidence="8">The reaction proceeds by a bi uni uni bi ping pong mechanism.</text>
</comment>
<dbReference type="InterPro" id="IPR014729">
    <property type="entry name" value="Rossmann-like_a/b/a_fold"/>
</dbReference>
<dbReference type="PANTHER" id="PTHR21299:SF1">
    <property type="entry name" value="PANTOATE--BETA-ALANINE LIGASE"/>
    <property type="match status" value="1"/>
</dbReference>
<comment type="function">
    <text evidence="8">Catalyzes the condensation of pantoate with beta-alanine in an ATP-dependent reaction via a pantoyl-adenylate intermediate.</text>
</comment>
<dbReference type="EC" id="6.3.2.1" evidence="8"/>
<dbReference type="NCBIfam" id="TIGR00018">
    <property type="entry name" value="panC"/>
    <property type="match status" value="1"/>
</dbReference>
<keyword evidence="6 8" id="KW-0067">ATP-binding</keyword>
<feature type="binding site" evidence="8">
    <location>
        <position position="168"/>
    </location>
    <ligand>
        <name>(R)-pantoate</name>
        <dbReference type="ChEBI" id="CHEBI:15980"/>
    </ligand>
</feature>
<name>A0A9P1NM75_9PROT</name>
<keyword evidence="8" id="KW-0963">Cytoplasm</keyword>
<feature type="binding site" evidence="8">
    <location>
        <position position="76"/>
    </location>
    <ligand>
        <name>(R)-pantoate</name>
        <dbReference type="ChEBI" id="CHEBI:15980"/>
    </ligand>
</feature>
<dbReference type="EMBL" id="HE577327">
    <property type="protein sequence ID" value="CCC98436.1"/>
    <property type="molecule type" value="Genomic_DNA"/>
</dbReference>
<feature type="binding site" evidence="8">
    <location>
        <begin position="162"/>
        <end position="165"/>
    </location>
    <ligand>
        <name>ATP</name>
        <dbReference type="ChEBI" id="CHEBI:30616"/>
    </ligand>
</feature>
<evidence type="ECO:0000256" key="8">
    <source>
        <dbReference type="HAMAP-Rule" id="MF_00158"/>
    </source>
</evidence>
<dbReference type="InterPro" id="IPR003721">
    <property type="entry name" value="Pantoate_ligase"/>
</dbReference>
<keyword evidence="3 8" id="KW-0436">Ligase</keyword>
<feature type="active site" description="Proton donor" evidence="8">
    <location>
        <position position="52"/>
    </location>
</feature>
<dbReference type="Gene3D" id="3.30.1300.10">
    <property type="entry name" value="Pantoate-beta-alanine ligase, C-terminal domain"/>
    <property type="match status" value="1"/>
</dbReference>
<dbReference type="GO" id="GO:0004592">
    <property type="term" value="F:pantoate-beta-alanine ligase activity"/>
    <property type="evidence" value="ECO:0007669"/>
    <property type="project" value="UniProtKB-UniRule"/>
</dbReference>
<evidence type="ECO:0000313" key="10">
    <source>
        <dbReference type="Proteomes" id="UP000007319"/>
    </source>
</evidence>
<dbReference type="Pfam" id="PF02569">
    <property type="entry name" value="Pantoate_ligase"/>
    <property type="match status" value="1"/>
</dbReference>
<evidence type="ECO:0000256" key="4">
    <source>
        <dbReference type="ARBA" id="ARBA00022655"/>
    </source>
</evidence>
<dbReference type="InterPro" id="IPR004821">
    <property type="entry name" value="Cyt_trans-like"/>
</dbReference>
<dbReference type="GO" id="GO:0005524">
    <property type="term" value="F:ATP binding"/>
    <property type="evidence" value="ECO:0007669"/>
    <property type="project" value="UniProtKB-KW"/>
</dbReference>
<dbReference type="Proteomes" id="UP000007319">
    <property type="component" value="Chromosome"/>
</dbReference>
<evidence type="ECO:0000256" key="5">
    <source>
        <dbReference type="ARBA" id="ARBA00022741"/>
    </source>
</evidence>
<dbReference type="RefSeq" id="WP_014240657.1">
    <property type="nucleotide sequence ID" value="NC_016617.1"/>
</dbReference>
<dbReference type="HAMAP" id="MF_00158">
    <property type="entry name" value="PanC"/>
    <property type="match status" value="1"/>
</dbReference>
<dbReference type="GO" id="GO:0005829">
    <property type="term" value="C:cytosol"/>
    <property type="evidence" value="ECO:0007669"/>
    <property type="project" value="TreeGrafter"/>
</dbReference>
<comment type="pathway">
    <text evidence="1 8">Cofactor biosynthesis; (R)-pantothenate biosynthesis; (R)-pantothenate from (R)-pantoate and beta-alanine: step 1/1.</text>
</comment>
<proteinExistence type="inferred from homology"/>
<dbReference type="NCBIfam" id="TIGR00125">
    <property type="entry name" value="cyt_tran_rel"/>
    <property type="match status" value="1"/>
</dbReference>
<dbReference type="Gene3D" id="3.40.50.620">
    <property type="entry name" value="HUPs"/>
    <property type="match status" value="1"/>
</dbReference>
<accession>A0A9P1NM75</accession>
<dbReference type="CDD" id="cd00560">
    <property type="entry name" value="PanC"/>
    <property type="match status" value="1"/>
</dbReference>
<dbReference type="GO" id="GO:0015940">
    <property type="term" value="P:pantothenate biosynthetic process"/>
    <property type="evidence" value="ECO:0007669"/>
    <property type="project" value="UniProtKB-UniRule"/>
</dbReference>